<comment type="caution">
    <text evidence="2">The sequence shown here is derived from an EMBL/GenBank/DDBJ whole genome shotgun (WGS) entry which is preliminary data.</text>
</comment>
<name>A0AAD5GZD8_9CHLO</name>
<evidence type="ECO:0000313" key="2">
    <source>
        <dbReference type="EMBL" id="KAI7838219.1"/>
    </source>
</evidence>
<protein>
    <submittedName>
        <fullName evidence="2">Uncharacterized protein</fullName>
    </submittedName>
</protein>
<accession>A0AAD5GZD8</accession>
<evidence type="ECO:0000256" key="1">
    <source>
        <dbReference type="SAM" id="MobiDB-lite"/>
    </source>
</evidence>
<organism evidence="2 3">
    <name type="scientific">Chlorella ohadii</name>
    <dbReference type="NCBI Taxonomy" id="2649997"/>
    <lineage>
        <taxon>Eukaryota</taxon>
        <taxon>Viridiplantae</taxon>
        <taxon>Chlorophyta</taxon>
        <taxon>core chlorophytes</taxon>
        <taxon>Trebouxiophyceae</taxon>
        <taxon>Chlorellales</taxon>
        <taxon>Chlorellaceae</taxon>
        <taxon>Chlorella clade</taxon>
        <taxon>Chlorella</taxon>
    </lineage>
</organism>
<gene>
    <name evidence="2" type="ORF">COHA_007967</name>
</gene>
<reference evidence="2" key="1">
    <citation type="submission" date="2020-11" db="EMBL/GenBank/DDBJ databases">
        <title>Chlorella ohadii genome sequencing and assembly.</title>
        <authorList>
            <person name="Murik O."/>
            <person name="Treves H."/>
            <person name="Kedem I."/>
            <person name="Shotland Y."/>
            <person name="Kaplan A."/>
        </authorList>
    </citation>
    <scope>NUCLEOTIDE SEQUENCE</scope>
    <source>
        <strain evidence="2">1</strain>
    </source>
</reference>
<feature type="region of interest" description="Disordered" evidence="1">
    <location>
        <begin position="378"/>
        <end position="408"/>
    </location>
</feature>
<dbReference type="Proteomes" id="UP001205105">
    <property type="component" value="Unassembled WGS sequence"/>
</dbReference>
<proteinExistence type="predicted"/>
<dbReference type="EMBL" id="JADXDR010000132">
    <property type="protein sequence ID" value="KAI7838219.1"/>
    <property type="molecule type" value="Genomic_DNA"/>
</dbReference>
<keyword evidence="3" id="KW-1185">Reference proteome</keyword>
<evidence type="ECO:0000313" key="3">
    <source>
        <dbReference type="Proteomes" id="UP001205105"/>
    </source>
</evidence>
<sequence length="503" mass="53455">MAGGSCAVWQKVEEAQFYKANPDARHGIMDAADERIIALPQGPNAAADAEAEVLRMLSKFQQQYSDVMGAMQAGTVAGLVAALNGVARLKLLIEELARVRQIDMFDALDELAKLKVIIKEELRKAETTLRFTSVPVTWRDILKRYGDCINPALHRMRIFGAAARDEVKNMMASSDVHMSVAAYKVPPPGEDAEHCMELRAACCATSLFAAAQVAKELNDVCGLFVAPKNEQMLSQRYRERRQLYMRSLKLVQRVSAPFKLLGEEPGLAIDCLQEVGLEAAKDILKGEAFQYSDGGGPLFDALSTAINRRTAAVADAAHAEAAAAHNEAVSARTAAEAAGGAAQQTVQALVHTQQRLRHAEQQLQQTVQQVQELAHEVTTLRKRKARDDEGADDEEPGAKRTPATASRFRGTQAALAAAALGRSPAPARSPLASFPLNIAAGVESHPLSGSAASKLATAASQPSPAVAAVVAAARGQPAAAAGSAAAQADAGVSMVDNVVFEFY</sequence>
<dbReference type="AlphaFoldDB" id="A0AAD5GZD8"/>